<comment type="caution">
    <text evidence="1">The sequence shown here is derived from an EMBL/GenBank/DDBJ whole genome shotgun (WGS) entry which is preliminary data.</text>
</comment>
<dbReference type="AlphaFoldDB" id="A0AAW9AD10"/>
<dbReference type="EMBL" id="JAUBDJ010000011">
    <property type="protein sequence ID" value="MDW0118230.1"/>
    <property type="molecule type" value="Genomic_DNA"/>
</dbReference>
<accession>A0AAW9AD10</accession>
<name>A0AAW9AD10_9BACL</name>
<organism evidence="1 2">
    <name type="scientific">Sporosarcina thermotolerans</name>
    <dbReference type="NCBI Taxonomy" id="633404"/>
    <lineage>
        <taxon>Bacteria</taxon>
        <taxon>Bacillati</taxon>
        <taxon>Bacillota</taxon>
        <taxon>Bacilli</taxon>
        <taxon>Bacillales</taxon>
        <taxon>Caryophanaceae</taxon>
        <taxon>Sporosarcina</taxon>
    </lineage>
</organism>
<gene>
    <name evidence="1" type="ORF">QTL97_14955</name>
</gene>
<sequence>MKERFFWIALGLIAVSWTLNSLYSQSKQLTEPIFLDHYIEMTMGDHNYHLTLYYLTNKNDRSRISHVRLGGLDGYPENGFIYNDNSIYNMDTYRHHVLRSVSVRLQNYETDIMTDLILNDMVVYFSDGRQTNASIGEVIIHPEGYFTQGNNVLHSRSSGSSNDSSSWYSFQAIEPLSIEKILFPFNEPIEERFNFTINDSQKDKSLESLKLPIHIDKDKYLTLRTNLKTNSFVNPYAFSIRIDGTTEQGKPFTSYAHYHMFPYLTQEDVNRVIDKKARRDSVE</sequence>
<keyword evidence="2" id="KW-1185">Reference proteome</keyword>
<evidence type="ECO:0000313" key="1">
    <source>
        <dbReference type="EMBL" id="MDW0118230.1"/>
    </source>
</evidence>
<dbReference type="RefSeq" id="WP_317941155.1">
    <property type="nucleotide sequence ID" value="NZ_JAUBDJ010000011.1"/>
</dbReference>
<protein>
    <submittedName>
        <fullName evidence="1">Uncharacterized protein</fullName>
    </submittedName>
</protein>
<dbReference type="Proteomes" id="UP001271648">
    <property type="component" value="Unassembled WGS sequence"/>
</dbReference>
<evidence type="ECO:0000313" key="2">
    <source>
        <dbReference type="Proteomes" id="UP001271648"/>
    </source>
</evidence>
<proteinExistence type="predicted"/>
<reference evidence="1 2" key="1">
    <citation type="submission" date="2023-06" db="EMBL/GenBank/DDBJ databases">
        <title>Sporosarcina sp. nov., isolated from Korean traditional fermented seafood 'Jeotgal'.</title>
        <authorList>
            <person name="Yang A.I."/>
            <person name="Shin N.-R."/>
        </authorList>
    </citation>
    <scope>NUCLEOTIDE SEQUENCE [LARGE SCALE GENOMIC DNA]</scope>
    <source>
        <strain evidence="1 2">KCTC43456</strain>
    </source>
</reference>